<dbReference type="SUPFAM" id="SSF46955">
    <property type="entry name" value="Putative DNA-binding domain"/>
    <property type="match status" value="1"/>
</dbReference>
<dbReference type="EMBL" id="FNHG01000010">
    <property type="protein sequence ID" value="SDM37493.1"/>
    <property type="molecule type" value="Genomic_DNA"/>
</dbReference>
<keyword evidence="4" id="KW-1185">Reference proteome</keyword>
<name>A0A1G9SPU6_9PROT</name>
<dbReference type="Pfam" id="PF12728">
    <property type="entry name" value="HTH_17"/>
    <property type="match status" value="1"/>
</dbReference>
<sequence length="161" mass="17819">MARKVSWRSVRRHRNYTVDEASRALGICKATVRRWIKTGLPALTEQKPALILGEALIAFLKARIPAKQTCRLEECFCLACRTPRRPAFDEVEVRLQQGGGGMITGLCSECSATMNKRVSADGLERIRRVLTVGAMQADGHISKSHPPCSNAHNPEEPETHA</sequence>
<dbReference type="InterPro" id="IPR041657">
    <property type="entry name" value="HTH_17"/>
</dbReference>
<proteinExistence type="predicted"/>
<gene>
    <name evidence="3" type="ORF">SAMN04488568_11032</name>
</gene>
<reference evidence="3 4" key="1">
    <citation type="submission" date="2016-10" db="EMBL/GenBank/DDBJ databases">
        <authorList>
            <person name="de Groot N.N."/>
        </authorList>
    </citation>
    <scope>NUCLEOTIDE SEQUENCE [LARGE SCALE GENOMIC DNA]</scope>
    <source>
        <strain evidence="3 4">DSM 16077</strain>
    </source>
</reference>
<dbReference type="Proteomes" id="UP000199759">
    <property type="component" value="Unassembled WGS sequence"/>
</dbReference>
<feature type="region of interest" description="Disordered" evidence="1">
    <location>
        <begin position="139"/>
        <end position="161"/>
    </location>
</feature>
<evidence type="ECO:0000259" key="2">
    <source>
        <dbReference type="Pfam" id="PF12728"/>
    </source>
</evidence>
<dbReference type="OrthoDB" id="8546410at2"/>
<accession>A0A1G9SPU6</accession>
<evidence type="ECO:0000313" key="3">
    <source>
        <dbReference type="EMBL" id="SDM37493.1"/>
    </source>
</evidence>
<evidence type="ECO:0000313" key="4">
    <source>
        <dbReference type="Proteomes" id="UP000199759"/>
    </source>
</evidence>
<dbReference type="InterPro" id="IPR009061">
    <property type="entry name" value="DNA-bd_dom_put_sf"/>
</dbReference>
<organism evidence="3 4">
    <name type="scientific">Maricaulis salignorans</name>
    <dbReference type="NCBI Taxonomy" id="144026"/>
    <lineage>
        <taxon>Bacteria</taxon>
        <taxon>Pseudomonadati</taxon>
        <taxon>Pseudomonadota</taxon>
        <taxon>Alphaproteobacteria</taxon>
        <taxon>Maricaulales</taxon>
        <taxon>Maricaulaceae</taxon>
        <taxon>Maricaulis</taxon>
    </lineage>
</organism>
<feature type="domain" description="Helix-turn-helix" evidence="2">
    <location>
        <begin position="16"/>
        <end position="63"/>
    </location>
</feature>
<dbReference type="RefSeq" id="WP_091769943.1">
    <property type="nucleotide sequence ID" value="NZ_FNHG01000010.1"/>
</dbReference>
<evidence type="ECO:0000256" key="1">
    <source>
        <dbReference type="SAM" id="MobiDB-lite"/>
    </source>
</evidence>
<protein>
    <submittedName>
        <fullName evidence="3">Helix-turn-helix domain-containing protein</fullName>
    </submittedName>
</protein>
<dbReference type="AlphaFoldDB" id="A0A1G9SPU6"/>
<dbReference type="STRING" id="144026.SAMN04488568_11032"/>